<evidence type="ECO:0000313" key="3">
    <source>
        <dbReference type="Proteomes" id="UP001180845"/>
    </source>
</evidence>
<keyword evidence="1" id="KW-1133">Transmembrane helix</keyword>
<feature type="transmembrane region" description="Helical" evidence="1">
    <location>
        <begin position="21"/>
        <end position="43"/>
    </location>
</feature>
<dbReference type="EMBL" id="JAVDXW010000001">
    <property type="protein sequence ID" value="MDR7303458.1"/>
    <property type="molecule type" value="Genomic_DNA"/>
</dbReference>
<proteinExistence type="predicted"/>
<accession>A0AAE3ZH11</accession>
<comment type="caution">
    <text evidence="2">The sequence shown here is derived from an EMBL/GenBank/DDBJ whole genome shotgun (WGS) entry which is preliminary data.</text>
</comment>
<keyword evidence="1" id="KW-0472">Membrane</keyword>
<feature type="transmembrane region" description="Helical" evidence="1">
    <location>
        <begin position="63"/>
        <end position="82"/>
    </location>
</feature>
<dbReference type="RefSeq" id="WP_310275795.1">
    <property type="nucleotide sequence ID" value="NZ_JAVDXW010000001.1"/>
</dbReference>
<name>A0AAE3ZH11_9ACTN</name>
<evidence type="ECO:0000256" key="1">
    <source>
        <dbReference type="SAM" id="Phobius"/>
    </source>
</evidence>
<keyword evidence="3" id="KW-1185">Reference proteome</keyword>
<sequence length="87" mass="9585">MLLVSFIGMFCGVTFKRWGVTGMYTLAVTSLFVFGGLAVLVSWRYWWGEIGAWFVDQSSLSLLAGWPALLTLVLAAANLLVLRRATP</sequence>
<gene>
    <name evidence="2" type="ORF">JOF55_003639</name>
</gene>
<evidence type="ECO:0000313" key="2">
    <source>
        <dbReference type="EMBL" id="MDR7303458.1"/>
    </source>
</evidence>
<dbReference type="Proteomes" id="UP001180845">
    <property type="component" value="Unassembled WGS sequence"/>
</dbReference>
<protein>
    <submittedName>
        <fullName evidence="2">Uncharacterized protein</fullName>
    </submittedName>
</protein>
<dbReference type="AlphaFoldDB" id="A0AAE3ZH11"/>
<reference evidence="2" key="1">
    <citation type="submission" date="2023-07" db="EMBL/GenBank/DDBJ databases">
        <title>Sequencing the genomes of 1000 actinobacteria strains.</title>
        <authorList>
            <person name="Klenk H.-P."/>
        </authorList>
    </citation>
    <scope>NUCLEOTIDE SEQUENCE</scope>
    <source>
        <strain evidence="2">DSM 45977</strain>
    </source>
</reference>
<organism evidence="2 3">
    <name type="scientific">Haloactinomyces albus</name>
    <dbReference type="NCBI Taxonomy" id="1352928"/>
    <lineage>
        <taxon>Bacteria</taxon>
        <taxon>Bacillati</taxon>
        <taxon>Actinomycetota</taxon>
        <taxon>Actinomycetes</taxon>
        <taxon>Actinopolysporales</taxon>
        <taxon>Actinopolysporaceae</taxon>
        <taxon>Haloactinomyces</taxon>
    </lineage>
</organism>
<keyword evidence="1" id="KW-0812">Transmembrane</keyword>